<evidence type="ECO:0000256" key="3">
    <source>
        <dbReference type="ARBA" id="ARBA00010763"/>
    </source>
</evidence>
<comment type="function">
    <text evidence="1 6">Catalyzes the insertion of molybdate into adenylated molybdopterin with the concomitant release of AMP.</text>
</comment>
<evidence type="ECO:0000256" key="5">
    <source>
        <dbReference type="ARBA" id="ARBA00047317"/>
    </source>
</evidence>
<dbReference type="SUPFAM" id="SSF63867">
    <property type="entry name" value="MoeA C-terminal domain-like"/>
    <property type="match status" value="1"/>
</dbReference>
<comment type="cofactor">
    <cofactor evidence="6">
        <name>Mg(2+)</name>
        <dbReference type="ChEBI" id="CHEBI:18420"/>
    </cofactor>
</comment>
<comment type="catalytic activity">
    <reaction evidence="5">
        <text>adenylyl-molybdopterin + molybdate = Mo-molybdopterin + AMP + H(+)</text>
        <dbReference type="Rhea" id="RHEA:35047"/>
        <dbReference type="ChEBI" id="CHEBI:15378"/>
        <dbReference type="ChEBI" id="CHEBI:36264"/>
        <dbReference type="ChEBI" id="CHEBI:62727"/>
        <dbReference type="ChEBI" id="CHEBI:71302"/>
        <dbReference type="ChEBI" id="CHEBI:456215"/>
        <dbReference type="EC" id="2.10.1.1"/>
    </reaction>
</comment>
<evidence type="ECO:0000256" key="6">
    <source>
        <dbReference type="RuleBase" id="RU365090"/>
    </source>
</evidence>
<dbReference type="GO" id="GO:0061599">
    <property type="term" value="F:molybdopterin molybdotransferase activity"/>
    <property type="evidence" value="ECO:0007669"/>
    <property type="project" value="UniProtKB-UniRule"/>
</dbReference>
<evidence type="ECO:0000313" key="9">
    <source>
        <dbReference type="Proteomes" id="UP000601736"/>
    </source>
</evidence>
<dbReference type="GO" id="GO:0046872">
    <property type="term" value="F:metal ion binding"/>
    <property type="evidence" value="ECO:0007669"/>
    <property type="project" value="UniProtKB-UniRule"/>
</dbReference>
<dbReference type="SUPFAM" id="SSF63882">
    <property type="entry name" value="MoeA N-terminal region -like"/>
    <property type="match status" value="1"/>
</dbReference>
<dbReference type="InterPro" id="IPR008284">
    <property type="entry name" value="MoCF_biosynth_CS"/>
</dbReference>
<dbReference type="EC" id="2.10.1.1" evidence="6"/>
<dbReference type="CDD" id="cd00887">
    <property type="entry name" value="MoeA"/>
    <property type="match status" value="1"/>
</dbReference>
<dbReference type="Gene3D" id="3.40.980.10">
    <property type="entry name" value="MoaB/Mog-like domain"/>
    <property type="match status" value="1"/>
</dbReference>
<dbReference type="Proteomes" id="UP000601736">
    <property type="component" value="Unassembled WGS sequence"/>
</dbReference>
<comment type="similarity">
    <text evidence="3 6">Belongs to the MoeA family.</text>
</comment>
<feature type="domain" description="MoaB/Mog" evidence="7">
    <location>
        <begin position="177"/>
        <end position="315"/>
    </location>
</feature>
<evidence type="ECO:0000256" key="4">
    <source>
        <dbReference type="ARBA" id="ARBA00023150"/>
    </source>
</evidence>
<dbReference type="InterPro" id="IPR005110">
    <property type="entry name" value="MoeA_linker/N"/>
</dbReference>
<protein>
    <recommendedName>
        <fullName evidence="6">Molybdopterin molybdenumtransferase</fullName>
        <ecNumber evidence="6">2.10.1.1</ecNumber>
    </recommendedName>
</protein>
<sequence>MLISVSRAERLICEALPAPKTATIPLSHANYFVLAVDIIAKRDYPPFHRMTKDGIALSSSCFAGYGQCMKLSGYAQAGKPQAVLEDATMAIEVATGAPLPRGTDAVIPYEEVEKQAEAVILNTDHVRVGENIHPQASDCRKGNVLINKGTIIGSPEIAILGSNGMQSVEVYAKPRIVIVTTGDELVSVDSNIKPHQLYRSNDVMLLAALQGHGFTSIHCTHVPDDASLLYSELAKTLDAADVVLISGGVSKGAYDFIPEVLKKTGVKKIFHGVSQRPGKPMWFGKKGRKLVFGLPGNPVSALTCTLRYVIPALKKLSGYSKSHCVTKTLGEAVDINVPLTVFLPVKVNTNNEVVPVSHNGSGDFISLAESSGFIELPPETNHFYAGECYRFIPWRASCQC</sequence>
<proteinExistence type="inferred from homology"/>
<name>A0A8H8Z1Z0_9PROT</name>
<dbReference type="InterPro" id="IPR036135">
    <property type="entry name" value="MoeA_linker/N_sf"/>
</dbReference>
<reference evidence="8" key="1">
    <citation type="submission" date="2021-02" db="EMBL/GenBank/DDBJ databases">
        <authorList>
            <person name="Han P."/>
        </authorList>
    </citation>
    <scope>NUCLEOTIDE SEQUENCE</scope>
    <source>
        <strain evidence="8">Nitrosomonas nitrosa 18-3D</strain>
    </source>
</reference>
<evidence type="ECO:0000313" key="8">
    <source>
        <dbReference type="EMBL" id="CAE6511619.1"/>
    </source>
</evidence>
<dbReference type="InterPro" id="IPR036688">
    <property type="entry name" value="MoeA_C_domain_IV_sf"/>
</dbReference>
<dbReference type="GO" id="GO:0005829">
    <property type="term" value="C:cytosol"/>
    <property type="evidence" value="ECO:0007669"/>
    <property type="project" value="TreeGrafter"/>
</dbReference>
<dbReference type="Gene3D" id="2.40.340.10">
    <property type="entry name" value="MoeA, C-terminal, domain IV"/>
    <property type="match status" value="1"/>
</dbReference>
<dbReference type="Pfam" id="PF03454">
    <property type="entry name" value="MoeA_C"/>
    <property type="match status" value="1"/>
</dbReference>
<dbReference type="InterPro" id="IPR036425">
    <property type="entry name" value="MoaB/Mog-like_dom_sf"/>
</dbReference>
<dbReference type="InterPro" id="IPR038987">
    <property type="entry name" value="MoeA-like"/>
</dbReference>
<dbReference type="NCBIfam" id="TIGR00177">
    <property type="entry name" value="molyb_syn"/>
    <property type="match status" value="1"/>
</dbReference>
<dbReference type="PANTHER" id="PTHR10192:SF5">
    <property type="entry name" value="GEPHYRIN"/>
    <property type="match status" value="1"/>
</dbReference>
<keyword evidence="6" id="KW-0479">Metal-binding</keyword>
<dbReference type="AlphaFoldDB" id="A0A8H8Z1Z0"/>
<dbReference type="SMART" id="SM00852">
    <property type="entry name" value="MoCF_biosynth"/>
    <property type="match status" value="1"/>
</dbReference>
<dbReference type="SUPFAM" id="SSF53218">
    <property type="entry name" value="Molybdenum cofactor biosynthesis proteins"/>
    <property type="match status" value="1"/>
</dbReference>
<dbReference type="GO" id="GO:0006777">
    <property type="term" value="P:Mo-molybdopterin cofactor biosynthetic process"/>
    <property type="evidence" value="ECO:0007669"/>
    <property type="project" value="UniProtKB-UniRule"/>
</dbReference>
<accession>A0A8H8Z1Z0</accession>
<dbReference type="PANTHER" id="PTHR10192">
    <property type="entry name" value="MOLYBDOPTERIN BIOSYNTHESIS PROTEIN"/>
    <property type="match status" value="1"/>
</dbReference>
<comment type="caution">
    <text evidence="8">The sequence shown here is derived from an EMBL/GenBank/DDBJ whole genome shotgun (WGS) entry which is preliminary data.</text>
</comment>
<evidence type="ECO:0000256" key="1">
    <source>
        <dbReference type="ARBA" id="ARBA00002901"/>
    </source>
</evidence>
<comment type="pathway">
    <text evidence="2 6">Cofactor biosynthesis; molybdopterin biosynthesis.</text>
</comment>
<evidence type="ECO:0000259" key="7">
    <source>
        <dbReference type="SMART" id="SM00852"/>
    </source>
</evidence>
<dbReference type="InterPro" id="IPR001453">
    <property type="entry name" value="MoaB/Mog_dom"/>
</dbReference>
<dbReference type="Gene3D" id="3.90.105.10">
    <property type="entry name" value="Molybdopterin biosynthesis moea protein, domain 2"/>
    <property type="match status" value="1"/>
</dbReference>
<organism evidence="8 9">
    <name type="scientific">Nitrosomonas nitrosa</name>
    <dbReference type="NCBI Taxonomy" id="52442"/>
    <lineage>
        <taxon>Bacteria</taxon>
        <taxon>Pseudomonadati</taxon>
        <taxon>Pseudomonadota</taxon>
        <taxon>Betaproteobacteria</taxon>
        <taxon>Nitrosomonadales</taxon>
        <taxon>Nitrosomonadaceae</taxon>
        <taxon>Nitrosomonas</taxon>
    </lineage>
</organism>
<keyword evidence="6" id="KW-0460">Magnesium</keyword>
<dbReference type="UniPathway" id="UPA00344"/>
<dbReference type="Gene3D" id="2.170.190.11">
    <property type="entry name" value="Molybdopterin biosynthesis moea protein, domain 3"/>
    <property type="match status" value="1"/>
</dbReference>
<dbReference type="EMBL" id="CAJNAP010000029">
    <property type="protein sequence ID" value="CAE6511619.1"/>
    <property type="molecule type" value="Genomic_DNA"/>
</dbReference>
<keyword evidence="6" id="KW-0500">Molybdenum</keyword>
<dbReference type="PROSITE" id="PS01079">
    <property type="entry name" value="MOCF_BIOSYNTHESIS_2"/>
    <property type="match status" value="1"/>
</dbReference>
<keyword evidence="6 8" id="KW-0808">Transferase</keyword>
<keyword evidence="4 6" id="KW-0501">Molybdenum cofactor biosynthesis</keyword>
<dbReference type="Pfam" id="PF00994">
    <property type="entry name" value="MoCF_biosynth"/>
    <property type="match status" value="1"/>
</dbReference>
<dbReference type="Pfam" id="PF03453">
    <property type="entry name" value="MoeA_N"/>
    <property type="match status" value="1"/>
</dbReference>
<gene>
    <name evidence="8" type="primary">moeA</name>
    <name evidence="8" type="ORF">NMYAN_350002</name>
</gene>
<dbReference type="InterPro" id="IPR005111">
    <property type="entry name" value="MoeA_C_domain_IV"/>
</dbReference>
<evidence type="ECO:0000256" key="2">
    <source>
        <dbReference type="ARBA" id="ARBA00005046"/>
    </source>
</evidence>